<protein>
    <submittedName>
        <fullName evidence="3">Uncharacterized protein</fullName>
    </submittedName>
</protein>
<reference evidence="3 4" key="1">
    <citation type="journal article" date="2016" name="Mol. Biol. Evol.">
        <title>Comparative Genomics of Early-Diverging Mushroom-Forming Fungi Provides Insights into the Origins of Lignocellulose Decay Capabilities.</title>
        <authorList>
            <person name="Nagy L.G."/>
            <person name="Riley R."/>
            <person name="Tritt A."/>
            <person name="Adam C."/>
            <person name="Daum C."/>
            <person name="Floudas D."/>
            <person name="Sun H."/>
            <person name="Yadav J.S."/>
            <person name="Pangilinan J."/>
            <person name="Larsson K.H."/>
            <person name="Matsuura K."/>
            <person name="Barry K."/>
            <person name="Labutti K."/>
            <person name="Kuo R."/>
            <person name="Ohm R.A."/>
            <person name="Bhattacharya S.S."/>
            <person name="Shirouzu T."/>
            <person name="Yoshinaga Y."/>
            <person name="Martin F.M."/>
            <person name="Grigoriev I.V."/>
            <person name="Hibbett D.S."/>
        </authorList>
    </citation>
    <scope>NUCLEOTIDE SEQUENCE [LARGE SCALE GENOMIC DNA]</scope>
    <source>
        <strain evidence="3 4">HHB9708</strain>
    </source>
</reference>
<accession>A0A164NE47</accession>
<evidence type="ECO:0000313" key="3">
    <source>
        <dbReference type="EMBL" id="KZS87618.1"/>
    </source>
</evidence>
<evidence type="ECO:0000256" key="1">
    <source>
        <dbReference type="SAM" id="MobiDB-lite"/>
    </source>
</evidence>
<feature type="compositionally biased region" description="Acidic residues" evidence="1">
    <location>
        <begin position="99"/>
        <end position="110"/>
    </location>
</feature>
<feature type="region of interest" description="Disordered" evidence="1">
    <location>
        <begin position="46"/>
        <end position="143"/>
    </location>
</feature>
<sequence>MEPIQSTSTSILSLDIDTVRFLFLLLIILLPIIFIYQSPREKPLEKLPIKDEAEPPSPSPSSEPGSKSKSEDKSKQPETLETRRPALREVMLYNAAADELPDGLFDDEPIPEITVTKPSDLSPEPAPSISPPSPPPPPSIDLTPAIIATETASEVPLAEPEIPEAAEAIIAETEIISTTTIEAHSTKVSPIEEAVDLPAPTEPTAEPAPEPTSEEPSSETEIPDALLARLLSKQTQPARTSTPPLTTLEVESAKASPIKPALELPGNVADQKSPSDDDSDRLEAPPSRVNGPAVKVEGASGRSASPTPSTSTGNDTRRGGSKKAKKRRMRSRGSSPK</sequence>
<feature type="compositionally biased region" description="Basic and acidic residues" evidence="1">
    <location>
        <begin position="66"/>
        <end position="87"/>
    </location>
</feature>
<dbReference type="STRING" id="1314777.A0A164NE47"/>
<gene>
    <name evidence="3" type="ORF">SISNIDRAFT_299003</name>
</gene>
<dbReference type="Proteomes" id="UP000076722">
    <property type="component" value="Unassembled WGS sequence"/>
</dbReference>
<dbReference type="AlphaFoldDB" id="A0A164NE47"/>
<feature type="compositionally biased region" description="Polar residues" evidence="1">
    <location>
        <begin position="302"/>
        <end position="314"/>
    </location>
</feature>
<feature type="compositionally biased region" description="Acidic residues" evidence="1">
    <location>
        <begin position="212"/>
        <end position="222"/>
    </location>
</feature>
<feature type="transmembrane region" description="Helical" evidence="2">
    <location>
        <begin position="18"/>
        <end position="36"/>
    </location>
</feature>
<keyword evidence="2" id="KW-0472">Membrane</keyword>
<name>A0A164NE47_9AGAM</name>
<keyword evidence="4" id="KW-1185">Reference proteome</keyword>
<organism evidence="3 4">
    <name type="scientific">Sistotremastrum niveocremeum HHB9708</name>
    <dbReference type="NCBI Taxonomy" id="1314777"/>
    <lineage>
        <taxon>Eukaryota</taxon>
        <taxon>Fungi</taxon>
        <taxon>Dikarya</taxon>
        <taxon>Basidiomycota</taxon>
        <taxon>Agaricomycotina</taxon>
        <taxon>Agaricomycetes</taxon>
        <taxon>Sistotremastrales</taxon>
        <taxon>Sistotremastraceae</taxon>
        <taxon>Sertulicium</taxon>
        <taxon>Sertulicium niveocremeum</taxon>
    </lineage>
</organism>
<evidence type="ECO:0000313" key="4">
    <source>
        <dbReference type="Proteomes" id="UP000076722"/>
    </source>
</evidence>
<feature type="region of interest" description="Disordered" evidence="1">
    <location>
        <begin position="181"/>
        <end position="337"/>
    </location>
</feature>
<keyword evidence="2" id="KW-1133">Transmembrane helix</keyword>
<feature type="compositionally biased region" description="Basic residues" evidence="1">
    <location>
        <begin position="319"/>
        <end position="331"/>
    </location>
</feature>
<proteinExistence type="predicted"/>
<evidence type="ECO:0000256" key="2">
    <source>
        <dbReference type="SAM" id="Phobius"/>
    </source>
</evidence>
<feature type="compositionally biased region" description="Low complexity" evidence="1">
    <location>
        <begin position="198"/>
        <end position="207"/>
    </location>
</feature>
<feature type="compositionally biased region" description="Pro residues" evidence="1">
    <location>
        <begin position="124"/>
        <end position="139"/>
    </location>
</feature>
<keyword evidence="2" id="KW-0812">Transmembrane</keyword>
<feature type="compositionally biased region" description="Polar residues" evidence="1">
    <location>
        <begin position="232"/>
        <end position="245"/>
    </location>
</feature>
<dbReference type="EMBL" id="KV419446">
    <property type="protein sequence ID" value="KZS87618.1"/>
    <property type="molecule type" value="Genomic_DNA"/>
</dbReference>